<dbReference type="EMBL" id="ML994021">
    <property type="protein sequence ID" value="KAF2200468.1"/>
    <property type="molecule type" value="Genomic_DNA"/>
</dbReference>
<dbReference type="InterPro" id="IPR023214">
    <property type="entry name" value="HAD_sf"/>
</dbReference>
<evidence type="ECO:0000313" key="9">
    <source>
        <dbReference type="Proteomes" id="UP000799536"/>
    </source>
</evidence>
<evidence type="ECO:0000256" key="1">
    <source>
        <dbReference type="ARBA" id="ARBA00001954"/>
    </source>
</evidence>
<reference evidence="8" key="1">
    <citation type="journal article" date="2020" name="Stud. Mycol.">
        <title>101 Dothideomycetes genomes: a test case for predicting lifestyles and emergence of pathogens.</title>
        <authorList>
            <person name="Haridas S."/>
            <person name="Albert R."/>
            <person name="Binder M."/>
            <person name="Bloem J."/>
            <person name="Labutti K."/>
            <person name="Salamov A."/>
            <person name="Andreopoulos B."/>
            <person name="Baker S."/>
            <person name="Barry K."/>
            <person name="Bills G."/>
            <person name="Bluhm B."/>
            <person name="Cannon C."/>
            <person name="Castanera R."/>
            <person name="Culley D."/>
            <person name="Daum C."/>
            <person name="Ezra D."/>
            <person name="Gonzalez J."/>
            <person name="Henrissat B."/>
            <person name="Kuo A."/>
            <person name="Liang C."/>
            <person name="Lipzen A."/>
            <person name="Lutzoni F."/>
            <person name="Magnuson J."/>
            <person name="Mondo S."/>
            <person name="Nolan M."/>
            <person name="Ohm R."/>
            <person name="Pangilinan J."/>
            <person name="Park H.-J."/>
            <person name="Ramirez L."/>
            <person name="Alfaro M."/>
            <person name="Sun H."/>
            <person name="Tritt A."/>
            <person name="Yoshinaga Y."/>
            <person name="Zwiers L.-H."/>
            <person name="Turgeon B."/>
            <person name="Goodwin S."/>
            <person name="Spatafora J."/>
            <person name="Crous P."/>
            <person name="Grigoriev I."/>
        </authorList>
    </citation>
    <scope>NUCLEOTIDE SEQUENCE</scope>
    <source>
        <strain evidence="8">ATCC 74209</strain>
    </source>
</reference>
<dbReference type="Pfam" id="PF02668">
    <property type="entry name" value="TauD"/>
    <property type="match status" value="1"/>
</dbReference>
<dbReference type="InterPro" id="IPR036412">
    <property type="entry name" value="HAD-like_sf"/>
</dbReference>
<evidence type="ECO:0000259" key="7">
    <source>
        <dbReference type="Pfam" id="PF02668"/>
    </source>
</evidence>
<dbReference type="InterPro" id="IPR003819">
    <property type="entry name" value="TauD/TfdA-like"/>
</dbReference>
<dbReference type="Gene3D" id="1.10.150.240">
    <property type="entry name" value="Putative phosphatase, domain 2"/>
    <property type="match status" value="1"/>
</dbReference>
<protein>
    <submittedName>
        <fullName evidence="8">Clavaminate synthase-like protein</fullName>
    </submittedName>
</protein>
<dbReference type="InterPro" id="IPR042098">
    <property type="entry name" value="TauD-like_sf"/>
</dbReference>
<evidence type="ECO:0000256" key="5">
    <source>
        <dbReference type="ARBA" id="ARBA00023002"/>
    </source>
</evidence>
<dbReference type="OrthoDB" id="408743at2759"/>
<keyword evidence="3" id="KW-0479">Metal-binding</keyword>
<dbReference type="GO" id="GO:0051213">
    <property type="term" value="F:dioxygenase activity"/>
    <property type="evidence" value="ECO:0007669"/>
    <property type="project" value="UniProtKB-KW"/>
</dbReference>
<dbReference type="SUPFAM" id="SSF51197">
    <property type="entry name" value="Clavaminate synthase-like"/>
    <property type="match status" value="1"/>
</dbReference>
<evidence type="ECO:0000256" key="6">
    <source>
        <dbReference type="ARBA" id="ARBA00023004"/>
    </source>
</evidence>
<feature type="domain" description="TauD/TfdA-like" evidence="7">
    <location>
        <begin position="36"/>
        <end position="248"/>
    </location>
</feature>
<gene>
    <name evidence="8" type="ORF">GQ43DRAFT_373765</name>
</gene>
<evidence type="ECO:0000313" key="8">
    <source>
        <dbReference type="EMBL" id="KAF2200468.1"/>
    </source>
</evidence>
<dbReference type="Pfam" id="PF13242">
    <property type="entry name" value="Hydrolase_like"/>
    <property type="match status" value="1"/>
</dbReference>
<dbReference type="GO" id="GO:0005739">
    <property type="term" value="C:mitochondrion"/>
    <property type="evidence" value="ECO:0007669"/>
    <property type="project" value="TreeGrafter"/>
</dbReference>
<dbReference type="Proteomes" id="UP000799536">
    <property type="component" value="Unassembled WGS sequence"/>
</dbReference>
<dbReference type="SUPFAM" id="SSF56784">
    <property type="entry name" value="HAD-like"/>
    <property type="match status" value="1"/>
</dbReference>
<keyword evidence="5" id="KW-0560">Oxidoreductase</keyword>
<dbReference type="Gene3D" id="3.40.50.1000">
    <property type="entry name" value="HAD superfamily/HAD-like"/>
    <property type="match status" value="1"/>
</dbReference>
<dbReference type="GO" id="GO:0045329">
    <property type="term" value="P:carnitine biosynthetic process"/>
    <property type="evidence" value="ECO:0007669"/>
    <property type="project" value="TreeGrafter"/>
</dbReference>
<proteinExistence type="inferred from homology"/>
<evidence type="ECO:0000256" key="2">
    <source>
        <dbReference type="ARBA" id="ARBA00008654"/>
    </source>
</evidence>
<sequence length="503" mass="55819">MSKIVPLAITVSNGSINTTITVTKINIVPEFLDICDVDAINESFYEHGVAFVEDSNEERLASLGQELGIIVKPRNGIGNGISNIRCSPDLLEQAPGRGYSSEELFFHTDRSGWDVPPRILITTLKTKSETGGQSLFVDTRAVVQKLQLSDPHLYKLITNAKYSCFRADDGSFIPRPIYDEKSGIFRFRFDDGIHIAPSLVDKISQLKNIIFQNAFVVELKPGQCYIADNHRFLHGRTSFTGTRELLRILAHAPPAMPKHFVLFDVDGTLCRAEALSIDAYYGCISHVVGRKITHENTKINLHGVTDLSLLYGILRFHQVPEEELERTAKKFFALHPQYLRDSLERGFVSKPCPQVQEFLNWMTNETDSHGHPISVGLLTGNSKANALLKISAAGLPTEIFDLSISSFGDEHPSRASLVQDAKSKIEARHGLPIRTSQIILIGDTPLDIECAQQTGCKVVAVASGNYTQEKLIALTPDFSCDKLPEAQDYLSGILKDGREVEWN</sequence>
<comment type="similarity">
    <text evidence="2">Belongs to the gamma-BBH/TMLD family.</text>
</comment>
<dbReference type="Gene3D" id="3.60.130.10">
    <property type="entry name" value="Clavaminate synthase-like"/>
    <property type="match status" value="1"/>
</dbReference>
<keyword evidence="9" id="KW-1185">Reference proteome</keyword>
<name>A0A9P4MUT9_9PLEO</name>
<keyword evidence="4" id="KW-0223">Dioxygenase</keyword>
<dbReference type="InterPro" id="IPR023198">
    <property type="entry name" value="PGP-like_dom2"/>
</dbReference>
<dbReference type="PANTHER" id="PTHR10696">
    <property type="entry name" value="GAMMA-BUTYROBETAINE HYDROXYLASE-RELATED"/>
    <property type="match status" value="1"/>
</dbReference>
<organism evidence="8 9">
    <name type="scientific">Delitschia confertaspora ATCC 74209</name>
    <dbReference type="NCBI Taxonomy" id="1513339"/>
    <lineage>
        <taxon>Eukaryota</taxon>
        <taxon>Fungi</taxon>
        <taxon>Dikarya</taxon>
        <taxon>Ascomycota</taxon>
        <taxon>Pezizomycotina</taxon>
        <taxon>Dothideomycetes</taxon>
        <taxon>Pleosporomycetidae</taxon>
        <taxon>Pleosporales</taxon>
        <taxon>Delitschiaceae</taxon>
        <taxon>Delitschia</taxon>
    </lineage>
</organism>
<comment type="cofactor">
    <cofactor evidence="1">
        <name>Fe(2+)</name>
        <dbReference type="ChEBI" id="CHEBI:29033"/>
    </cofactor>
</comment>
<accession>A0A9P4MUT9</accession>
<comment type="caution">
    <text evidence="8">The sequence shown here is derived from an EMBL/GenBank/DDBJ whole genome shotgun (WGS) entry which is preliminary data.</text>
</comment>
<dbReference type="GO" id="GO:0046872">
    <property type="term" value="F:metal ion binding"/>
    <property type="evidence" value="ECO:0007669"/>
    <property type="project" value="UniProtKB-KW"/>
</dbReference>
<keyword evidence="6" id="KW-0408">Iron</keyword>
<dbReference type="AlphaFoldDB" id="A0A9P4MUT9"/>
<dbReference type="PANTHER" id="PTHR10696:SF25">
    <property type="entry name" value="OXIDOREDUCTASE AIM17-RELATED"/>
    <property type="match status" value="1"/>
</dbReference>
<dbReference type="InterPro" id="IPR050411">
    <property type="entry name" value="AlphaKG_dependent_hydroxylases"/>
</dbReference>
<evidence type="ECO:0000256" key="4">
    <source>
        <dbReference type="ARBA" id="ARBA00022964"/>
    </source>
</evidence>
<evidence type="ECO:0000256" key="3">
    <source>
        <dbReference type="ARBA" id="ARBA00022723"/>
    </source>
</evidence>